<dbReference type="Pfam" id="PF03235">
    <property type="entry name" value="GmrSD_N"/>
    <property type="match status" value="1"/>
</dbReference>
<evidence type="ECO:0000259" key="2">
    <source>
        <dbReference type="Pfam" id="PF07510"/>
    </source>
</evidence>
<feature type="domain" description="GmrSD restriction endonucleases N-terminal" evidence="1">
    <location>
        <begin position="19"/>
        <end position="236"/>
    </location>
</feature>
<reference evidence="3" key="1">
    <citation type="submission" date="2016-10" db="EMBL/GenBank/DDBJ databases">
        <authorList>
            <person name="de Groot N.N."/>
        </authorList>
    </citation>
    <scope>NUCLEOTIDE SEQUENCE</scope>
</reference>
<protein>
    <submittedName>
        <fullName evidence="3">RloF</fullName>
    </submittedName>
</protein>
<dbReference type="InterPro" id="IPR004919">
    <property type="entry name" value="GmrSD_N"/>
</dbReference>
<evidence type="ECO:0000313" key="3">
    <source>
        <dbReference type="EMBL" id="SFV87643.1"/>
    </source>
</evidence>
<feature type="domain" description="GmrSD restriction endonucleases C-terminal" evidence="2">
    <location>
        <begin position="426"/>
        <end position="556"/>
    </location>
</feature>
<dbReference type="InterPro" id="IPR011089">
    <property type="entry name" value="GmrSD_C"/>
</dbReference>
<proteinExistence type="predicted"/>
<accession>A0A1W1E0Z1</accession>
<dbReference type="PANTHER" id="PTHR35149">
    <property type="entry name" value="SLL5132 PROTEIN"/>
    <property type="match status" value="1"/>
</dbReference>
<evidence type="ECO:0000259" key="1">
    <source>
        <dbReference type="Pfam" id="PF03235"/>
    </source>
</evidence>
<dbReference type="EMBL" id="FPHZ01000054">
    <property type="protein sequence ID" value="SFV87643.1"/>
    <property type="molecule type" value="Genomic_DNA"/>
</dbReference>
<dbReference type="AlphaFoldDB" id="A0A1W1E0Z1"/>
<gene>
    <name evidence="3" type="ORF">MNB_SUP05-SYMBIONT-5-596</name>
</gene>
<name>A0A1W1E0Z1_9ZZZZ</name>
<sequence length="567" mass="67044">MSFLTMEPSNQTFKALMGNGVKYHVPRFQRDYSWDQEQWEDLWEDIENLNEEEHYMGYIVLQRNKKDRKDRNKFVIIDGQQRLITLSLLVLASMSKIKVLIDNDQDSEDNKTRLEGLRNDFIGTLSRTTLIPYNKLILNRNNNTKFKLLSEDLQPLLNRNLTRTNNLMSNCFDFFCKQITQNSGIEIVNFIEQITDSMLFTKIVVDNELNAYKVFETLNARGVQLSTPDLLKNYLFSQVVSDNRTIDDDELDDMDERWSGIISQLGEANFTVFVRYYHNANYPLVTKKKLFASIRNKIQQPQEAKNYLKNLSKYTPIYTALNNPEDELWHKEGYTLVKPYLKAFKLFNIKQPFLLLLTAYEKFSVDEFVKLAKYLYILSIRYNVIAHYSPNKLDKVYNALAIKISNQELRRASNIKNQPEFKNLYPDDNTFQAIFKYHTMPSRQSNKKIRFLLTEIENKLANTNLDYGSWTLEHIIPYNITEEWVQYYEGQYQQDIDKMGNMTLLTTQDNADCGVQLFDIKKTIYQNSNSQLSKKVSEYEQWNSETLERHQDWLAQQAVNTWKINYE</sequence>
<dbReference type="PANTHER" id="PTHR35149:SF2">
    <property type="entry name" value="DUF262 DOMAIN-CONTAINING PROTEIN"/>
    <property type="match status" value="1"/>
</dbReference>
<organism evidence="3">
    <name type="scientific">hydrothermal vent metagenome</name>
    <dbReference type="NCBI Taxonomy" id="652676"/>
    <lineage>
        <taxon>unclassified sequences</taxon>
        <taxon>metagenomes</taxon>
        <taxon>ecological metagenomes</taxon>
    </lineage>
</organism>
<dbReference type="Pfam" id="PF07510">
    <property type="entry name" value="GmrSD_C"/>
    <property type="match status" value="1"/>
</dbReference>